<evidence type="ECO:0000256" key="2">
    <source>
        <dbReference type="SAM" id="MobiDB-lite"/>
    </source>
</evidence>
<reference evidence="3 4" key="1">
    <citation type="submission" date="2018-11" db="EMBL/GenBank/DDBJ databases">
        <title>Sequencing the genomes of 1000 actinobacteria strains.</title>
        <authorList>
            <person name="Klenk H.-P."/>
        </authorList>
    </citation>
    <scope>NUCLEOTIDE SEQUENCE [LARGE SCALE GENOMIC DNA]</scope>
    <source>
        <strain evidence="3 4">DSM 14012</strain>
    </source>
</reference>
<comment type="caution">
    <text evidence="3">The sequence shown here is derived from an EMBL/GenBank/DDBJ whole genome shotgun (WGS) entry which is preliminary data.</text>
</comment>
<accession>A0A3N2C169</accession>
<dbReference type="Proteomes" id="UP000266915">
    <property type="component" value="Unassembled WGS sequence"/>
</dbReference>
<keyword evidence="4" id="KW-1185">Reference proteome</keyword>
<dbReference type="EMBL" id="RKHL01000001">
    <property type="protein sequence ID" value="ROR81253.1"/>
    <property type="molecule type" value="Genomic_DNA"/>
</dbReference>
<keyword evidence="1" id="KW-0175">Coiled coil</keyword>
<name>A0A3N2C169_9MICO</name>
<evidence type="ECO:0000313" key="3">
    <source>
        <dbReference type="EMBL" id="ROR81253.1"/>
    </source>
</evidence>
<keyword evidence="3" id="KW-0131">Cell cycle</keyword>
<evidence type="ECO:0000256" key="1">
    <source>
        <dbReference type="SAM" id="Coils"/>
    </source>
</evidence>
<proteinExistence type="predicted"/>
<evidence type="ECO:0000313" key="4">
    <source>
        <dbReference type="Proteomes" id="UP000266915"/>
    </source>
</evidence>
<dbReference type="GO" id="GO:0051301">
    <property type="term" value="P:cell division"/>
    <property type="evidence" value="ECO:0007669"/>
    <property type="project" value="UniProtKB-KW"/>
</dbReference>
<sequence length="149" mass="15954">MRSLRLSGFSVLLLGILVLGVVVLAPNLKTFLEQRQQIAALEAGVADTQKKVDAQQAERERWNDQSYVMTQARDRLFYALPGEVSYIIINDVDPASLPTTEAPVSDTLVDSQSDWLDGLLSSLVATGYSPAPVATETPAPAQTTPPAGG</sequence>
<gene>
    <name evidence="3" type="ORF">EDD42_1308</name>
</gene>
<dbReference type="InterPro" id="IPR007060">
    <property type="entry name" value="FtsL/DivIC"/>
</dbReference>
<keyword evidence="3" id="KW-0132">Cell division</keyword>
<dbReference type="Pfam" id="PF04977">
    <property type="entry name" value="DivIC"/>
    <property type="match status" value="1"/>
</dbReference>
<protein>
    <submittedName>
        <fullName evidence="3">Cell division protein FtsB</fullName>
    </submittedName>
</protein>
<feature type="coiled-coil region" evidence="1">
    <location>
        <begin position="38"/>
        <end position="65"/>
    </location>
</feature>
<organism evidence="3 4">
    <name type="scientific">Plantibacter flavus</name>
    <dbReference type="NCBI Taxonomy" id="150123"/>
    <lineage>
        <taxon>Bacteria</taxon>
        <taxon>Bacillati</taxon>
        <taxon>Actinomycetota</taxon>
        <taxon>Actinomycetes</taxon>
        <taxon>Micrococcales</taxon>
        <taxon>Microbacteriaceae</taxon>
        <taxon>Plantibacter</taxon>
    </lineage>
</organism>
<dbReference type="AlphaFoldDB" id="A0A3N2C169"/>
<feature type="region of interest" description="Disordered" evidence="2">
    <location>
        <begin position="130"/>
        <end position="149"/>
    </location>
</feature>